<feature type="active site" description="Charge relay system" evidence="8">
    <location>
        <position position="1205"/>
    </location>
</feature>
<organism evidence="11 12">
    <name type="scientific">Symbiodinium pilosum</name>
    <name type="common">Dinoflagellate</name>
    <dbReference type="NCBI Taxonomy" id="2952"/>
    <lineage>
        <taxon>Eukaryota</taxon>
        <taxon>Sar</taxon>
        <taxon>Alveolata</taxon>
        <taxon>Dinophyceae</taxon>
        <taxon>Suessiales</taxon>
        <taxon>Symbiodiniaceae</taxon>
        <taxon>Symbiodinium</taxon>
    </lineage>
</organism>
<feature type="domain" description="Fibronectin type-III" evidence="10">
    <location>
        <begin position="1725"/>
        <end position="1824"/>
    </location>
</feature>
<dbReference type="PROSITE" id="PS00138">
    <property type="entry name" value="SUBTILASE_SER"/>
    <property type="match status" value="1"/>
</dbReference>
<dbReference type="InterPro" id="IPR023828">
    <property type="entry name" value="Peptidase_S8_Ser-AS"/>
</dbReference>
<feature type="non-terminal residue" evidence="11">
    <location>
        <position position="1"/>
    </location>
</feature>
<dbReference type="PROSITE" id="PS51892">
    <property type="entry name" value="SUBTILASE"/>
    <property type="match status" value="1"/>
</dbReference>
<reference evidence="11" key="1">
    <citation type="submission" date="2021-02" db="EMBL/GenBank/DDBJ databases">
        <authorList>
            <person name="Dougan E. K."/>
            <person name="Rhodes N."/>
            <person name="Thang M."/>
            <person name="Chan C."/>
        </authorList>
    </citation>
    <scope>NUCLEOTIDE SEQUENCE</scope>
</reference>
<keyword evidence="4 8" id="KW-0720">Serine protease</keyword>
<dbReference type="SMART" id="SM00060">
    <property type="entry name" value="FN3"/>
    <property type="match status" value="3"/>
</dbReference>
<dbReference type="InterPro" id="IPR000209">
    <property type="entry name" value="Peptidase_S8/S53_dom"/>
</dbReference>
<dbReference type="CDD" id="cd07473">
    <property type="entry name" value="Peptidases_S8_Subtilisin_like"/>
    <property type="match status" value="1"/>
</dbReference>
<evidence type="ECO:0000313" key="11">
    <source>
        <dbReference type="EMBL" id="CAE7674998.1"/>
    </source>
</evidence>
<dbReference type="InterPro" id="IPR036116">
    <property type="entry name" value="FN3_sf"/>
</dbReference>
<evidence type="ECO:0000256" key="8">
    <source>
        <dbReference type="PROSITE-ProRule" id="PRU01240"/>
    </source>
</evidence>
<dbReference type="PANTHER" id="PTHR43399:SF4">
    <property type="entry name" value="CELL WALL-ASSOCIATED PROTEASE"/>
    <property type="match status" value="1"/>
</dbReference>
<feature type="active site" description="Charge relay system" evidence="8">
    <location>
        <position position="991"/>
    </location>
</feature>
<dbReference type="InterPro" id="IPR013783">
    <property type="entry name" value="Ig-like_fold"/>
</dbReference>
<feature type="domain" description="Fibronectin type-III" evidence="10">
    <location>
        <begin position="1952"/>
        <end position="2049"/>
    </location>
</feature>
<keyword evidence="12" id="KW-1185">Reference proteome</keyword>
<name>A0A812WJM0_SYMPI</name>
<evidence type="ECO:0000256" key="1">
    <source>
        <dbReference type="ARBA" id="ARBA00011073"/>
    </source>
</evidence>
<dbReference type="PANTHER" id="PTHR43399">
    <property type="entry name" value="SUBTILISIN-RELATED"/>
    <property type="match status" value="1"/>
</dbReference>
<dbReference type="InterPro" id="IPR034204">
    <property type="entry name" value="PfSUB1-like_cat_dom"/>
</dbReference>
<dbReference type="PROSITE" id="PS00136">
    <property type="entry name" value="SUBTILASE_ASP"/>
    <property type="match status" value="1"/>
</dbReference>
<evidence type="ECO:0000259" key="10">
    <source>
        <dbReference type="PROSITE" id="PS50853"/>
    </source>
</evidence>
<evidence type="ECO:0000256" key="4">
    <source>
        <dbReference type="ARBA" id="ARBA00022825"/>
    </source>
</evidence>
<evidence type="ECO:0000256" key="3">
    <source>
        <dbReference type="ARBA" id="ARBA00022801"/>
    </source>
</evidence>
<dbReference type="CDD" id="cd00063">
    <property type="entry name" value="FN3"/>
    <property type="match status" value="2"/>
</dbReference>
<dbReference type="GO" id="GO:0004252">
    <property type="term" value="F:serine-type endopeptidase activity"/>
    <property type="evidence" value="ECO:0007669"/>
    <property type="project" value="UniProtKB-UniRule"/>
</dbReference>
<proteinExistence type="inferred from homology"/>
<comment type="caution">
    <text evidence="11">The sequence shown here is derived from an EMBL/GenBank/DDBJ whole genome shotgun (WGS) entry which is preliminary data.</text>
</comment>
<dbReference type="InterPro" id="IPR051048">
    <property type="entry name" value="Peptidase_S8/S53_subtilisin"/>
</dbReference>
<dbReference type="PROSITE" id="PS50853">
    <property type="entry name" value="FN3"/>
    <property type="match status" value="3"/>
</dbReference>
<evidence type="ECO:0000256" key="7">
    <source>
        <dbReference type="ARBA" id="ARBA00023619"/>
    </source>
</evidence>
<evidence type="ECO:0000256" key="5">
    <source>
        <dbReference type="ARBA" id="ARBA00023145"/>
    </source>
</evidence>
<dbReference type="Gene3D" id="2.60.40.10">
    <property type="entry name" value="Immunoglobulins"/>
    <property type="match status" value="2"/>
</dbReference>
<comment type="similarity">
    <text evidence="1 8 9">Belongs to the peptidase S8 family.</text>
</comment>
<dbReference type="InterPro" id="IPR036852">
    <property type="entry name" value="Peptidase_S8/S53_dom_sf"/>
</dbReference>
<dbReference type="InterPro" id="IPR003961">
    <property type="entry name" value="FN3_dom"/>
</dbReference>
<evidence type="ECO:0000256" key="9">
    <source>
        <dbReference type="RuleBase" id="RU003355"/>
    </source>
</evidence>
<keyword evidence="2 8" id="KW-0645">Protease</keyword>
<dbReference type="PROSITE" id="PS00137">
    <property type="entry name" value="SUBTILASE_HIS"/>
    <property type="match status" value="1"/>
</dbReference>
<dbReference type="InterPro" id="IPR022398">
    <property type="entry name" value="Peptidase_S8_His-AS"/>
</dbReference>
<keyword evidence="3 8" id="KW-0378">Hydrolase</keyword>
<comment type="catalytic activity">
    <reaction evidence="6">
        <text>Hydrolysis of proteins with broad specificity for peptide bonds, and a preference for a large uncharged residue in P1. Hydrolyzes peptide amides.</text>
        <dbReference type="EC" id="3.4.21.62"/>
    </reaction>
</comment>
<dbReference type="EMBL" id="CAJNIZ010043990">
    <property type="protein sequence ID" value="CAE7674998.1"/>
    <property type="molecule type" value="Genomic_DNA"/>
</dbReference>
<gene>
    <name evidence="11" type="ORF">SPIL2461_LOCUS18694</name>
</gene>
<dbReference type="InterPro" id="IPR023827">
    <property type="entry name" value="Peptidase_S8_Asp-AS"/>
</dbReference>
<accession>A0A812WJM0</accession>
<evidence type="ECO:0000256" key="6">
    <source>
        <dbReference type="ARBA" id="ARBA00023529"/>
    </source>
</evidence>
<feature type="domain" description="Fibronectin type-III" evidence="10">
    <location>
        <begin position="1620"/>
        <end position="1721"/>
    </location>
</feature>
<dbReference type="SUPFAM" id="SSF52743">
    <property type="entry name" value="Subtilisin-like"/>
    <property type="match status" value="1"/>
</dbReference>
<dbReference type="GO" id="GO:0006508">
    <property type="term" value="P:proteolysis"/>
    <property type="evidence" value="ECO:0007669"/>
    <property type="project" value="UniProtKB-KW"/>
</dbReference>
<dbReference type="InterPro" id="IPR015500">
    <property type="entry name" value="Peptidase_S8_subtilisin-rel"/>
</dbReference>
<feature type="active site" description="Charge relay system" evidence="8">
    <location>
        <position position="1046"/>
    </location>
</feature>
<dbReference type="SUPFAM" id="SSF49265">
    <property type="entry name" value="Fibronectin type III"/>
    <property type="match status" value="2"/>
</dbReference>
<evidence type="ECO:0000313" key="12">
    <source>
        <dbReference type="Proteomes" id="UP000649617"/>
    </source>
</evidence>
<dbReference type="Proteomes" id="UP000649617">
    <property type="component" value="Unassembled WGS sequence"/>
</dbReference>
<protein>
    <recommendedName>
        <fullName evidence="7">subtilisin</fullName>
        <ecNumber evidence="7">3.4.21.62</ecNumber>
    </recommendedName>
</protein>
<dbReference type="Pfam" id="PF00082">
    <property type="entry name" value="Peptidase_S8"/>
    <property type="match status" value="1"/>
</dbReference>
<evidence type="ECO:0000256" key="2">
    <source>
        <dbReference type="ARBA" id="ARBA00022670"/>
    </source>
</evidence>
<dbReference type="EC" id="3.4.21.62" evidence="7"/>
<keyword evidence="5" id="KW-0865">Zymogen</keyword>
<dbReference type="OrthoDB" id="531541at2759"/>
<dbReference type="Gene3D" id="3.40.50.200">
    <property type="entry name" value="Peptidase S8/S53 domain"/>
    <property type="match status" value="1"/>
</dbReference>
<dbReference type="PRINTS" id="PR00723">
    <property type="entry name" value="SUBTILISIN"/>
</dbReference>
<sequence>HGAEMTTGISIPVVDFAPTSTAPASIAFTDTDPSPGELGGTITVGRAADESQVTHYAIYWGSSEQVTLEPFVQEIPVPANTPQPSGATHFLAFVVAASGQGYNSVAVQVRDTDESRAPGGLSFQDTDPGAMTVGGIVTIQRAASQTGVTAYNLYWSTGSCSTLGGQIVSVPVARTSIAPYCFSGNACDSITILQEGVGVYVISRGMSGYRNDEHASLYLEGPGRIRFSRFGTESGYDILTIDGLPHSGSSVPADVQVGAGQKQVDWFSDFSVTSSGWVFTFESEGSFGDVAYNLPDGTFLPSSATEMMVFSVSDGSEYRAACASTAVSDFAPPNNPPQELWFMDTDPAAGSVGGDLIILQARNHTALEAYHVYWGSNSTHPLPDVPMVASVAAGTAGTNLTFTIASGTSLPTNASTAASVVVLDYEPAEDAATSVAFVDIDPTAGTIAGQAFIGRATDESSVDFYNLYFSRGSTPLALITSVPAPTLAARPTCSGTSCSQIEIRSVAGGIAYEVARGTTYDNNEMASIAVTGPGTLKFTFFHTEQGYDFLTIMGNAYSGSTMPADIAIPSGTSEIVWRSDGSVTTGGWIFRLESGASDTLETQVSPTAIPSSADSLLVLTASEGGEMATGIFTSLADYNPPSIVPLSLQCADTDPTIGVYSGFCNVRRPESEGGVTAYEIFWGRNATHTLPGASSLGRAELNASSGELVTAIIETTSINPAATHLVALAAGPGGVEDFKYTADLSKFRPGVAPFGIGAPVMDNSGLTLNPGSLNVVATPGSTSSNSITITSDGSEDITLHVGLVFEDDSAQGALSEAASLSAPGKKRLLYKTKSKKLDATGRRLHARRVEAKHGVKIKAFERLGGISYAEMKNASVGQFCQMFVDLENDPAVEFVEEDMTWVALGGKPKVEDMLFPPPTLQPEPGSKLHGRMHRRQGVCSSCSARTEGHPNDGDFDELWGMHQVNDVDIDAPEAWGIHQGLNGKVVIAVIDTGVDYNHEDLRNQMWVNSGEIPGDGIDNDNNGYVDDVYGYDFYSDSGDPMDSNGHGTHCAGTIGAEAGNSVGVAGVTWKPQMMALKFLGAGGGSTSDAIRAVDYAVMMGAQISSNSWGGGGYSQALVDAIDAAAEANHLFIVAAGNDGRDNEITPTYPCNYDRPNMICVASTDSANDISSFSNWGTTVVHIAAPGTRIYSTYPNNQYEFLSGTSMATPHVSGVAALVLDYVDTLTWQELRNIILTSGVKFSKFDAKVSTGALLNAHGALQMASQFAWARVTGPAASGSITVPAKGSATISVELGNERMEEGEYRVALRIWKQVDSILYSRLVPIIFTLHRFGSVGSGGIEFQDTDARRDVIAGALTITRATPQQEETFSQYHIFWANSMQQRTSDTPLATLDTGNVLLDNFAFFDNAFWFPPDSDTAGASWSVSSGAAVFSGSYDSSHLTMARRFAPPFTMKAKVRKTAGALAHMVIQVGGDSVSLFGAGGLRAMMFGSQKILVAPDGSHYSTPCTLGTWFEVTITVLASSVTFADNQATQEIVQAISSSEETKSIRIGADCTGDCAGSVWDSFEVSGGLYATFNMPESTNIPTNAAGFVVHAWNVLGLQADGVFTALQDHRVAVRAAQPLAVAAGSATTSRLVLTWTRGALNDCSAGFERYQVMAQGSTEGWFEPAGCTMLVSVNTESCTATQLSSDTPYQFRVRVLCVLEETQSIWSEISETAMTLPMPAAAPTTVRARLPSSNALLVSWQTGALNDCEFSETVVEGRASGGSWFRPQGCTGLTMLNSYHCTAEALQPGTEYVFRVQTSCSDPMSSSAPSATSLAESTLITAQTWESSQRRVLAVSMSTDVDFNEVQANPQLQESLVSNIITATAVRMNVDPSRVRVEVLAGTALTSGRRLSSVSTVFSVVVDGVSEDTQVSEVSENVAAEVSNVVQLETGSAGQVQVASVNSLVAAIPPERPTWAMLGTDQVQLHWNARPLNDCSFLAWQVKARSGDIELTPPGCAGLVNLSTTSCVASGFAAGGSYTFTVSLLCADPAVSSEPSEPSQAWLVGSVPTLRSAELTAGFTTLLLTFDVVVTSQQLTPTSCADAFADALKQKLGSDFACNVAGTQLAVTLGQGATLMLGDSISLLTAAGLVPLTSNLPVVEVSGFLSASPPAVQPCASVTLLLQAAGSAGRPLHVEWLTSSSSSMLTSLLADATKDSSATALLSPSVLASVLGAAQVPSGQSMSFDIGARVTNWLGNSIVMNTSVMLLGGGEATASIMAVGPSTLSQSIDEDLELEVATGIVAPCNQSEATTGAPVTTWQYRAGPSASWMSLAAAGLVDRSPLPNRVRFAAFALSPGVHEFRASASLASAKSGSDQPEVVFQVTMADAAPPTLEVTGPRSVGLGCDLILGTSWTGVVRPGSTLTFLWTCLQPGDCSSSVPGRCSEKFFLLLGLQSCSYMASIS</sequence>